<dbReference type="AlphaFoldDB" id="A0A7Y7WNK9"/>
<keyword evidence="1" id="KW-0812">Transmembrane</keyword>
<dbReference type="PANTHER" id="PTHR42709:SF2">
    <property type="entry name" value="INNER MEMBRANE PROTEIN YOHD"/>
    <property type="match status" value="1"/>
</dbReference>
<evidence type="ECO:0000259" key="2">
    <source>
        <dbReference type="Pfam" id="PF09335"/>
    </source>
</evidence>
<feature type="transmembrane region" description="Helical" evidence="1">
    <location>
        <begin position="129"/>
        <end position="151"/>
    </location>
</feature>
<feature type="transmembrane region" description="Helical" evidence="1">
    <location>
        <begin position="45"/>
        <end position="65"/>
    </location>
</feature>
<comment type="caution">
    <text evidence="3">The sequence shown here is derived from an EMBL/GenBank/DDBJ whole genome shotgun (WGS) entry which is preliminary data.</text>
</comment>
<evidence type="ECO:0000256" key="1">
    <source>
        <dbReference type="SAM" id="Phobius"/>
    </source>
</evidence>
<name>A0A7Y7WNK9_9PSED</name>
<feature type="domain" description="VTT" evidence="2">
    <location>
        <begin position="27"/>
        <end position="147"/>
    </location>
</feature>
<feature type="transmembrane region" description="Helical" evidence="1">
    <location>
        <begin position="14"/>
        <end position="38"/>
    </location>
</feature>
<protein>
    <submittedName>
        <fullName evidence="3">DedA family protein</fullName>
    </submittedName>
</protein>
<feature type="transmembrane region" description="Helical" evidence="1">
    <location>
        <begin position="97"/>
        <end position="117"/>
    </location>
</feature>
<reference evidence="3 4" key="1">
    <citation type="submission" date="2020-04" db="EMBL/GenBank/DDBJ databases">
        <title>Molecular characterization of pseudomonads from Agaricus bisporus reveal novel blotch 2 pathogens in Western Europe.</title>
        <authorList>
            <person name="Taparia T."/>
            <person name="Krijger M."/>
            <person name="Haynes E."/>
            <person name="Elpinstone J.G."/>
            <person name="Noble R."/>
            <person name="Van Der Wolf J."/>
        </authorList>
    </citation>
    <scope>NUCLEOTIDE SEQUENCE [LARGE SCALE GENOMIC DNA]</scope>
    <source>
        <strain evidence="3 4">G9001</strain>
    </source>
</reference>
<feature type="transmembrane region" description="Helical" evidence="1">
    <location>
        <begin position="163"/>
        <end position="181"/>
    </location>
</feature>
<gene>
    <name evidence="3" type="ORF">HX830_07145</name>
</gene>
<dbReference type="InterPro" id="IPR051311">
    <property type="entry name" value="DedA_domain"/>
</dbReference>
<dbReference type="GO" id="GO:0005886">
    <property type="term" value="C:plasma membrane"/>
    <property type="evidence" value="ECO:0007669"/>
    <property type="project" value="TreeGrafter"/>
</dbReference>
<dbReference type="RefSeq" id="WP_177099503.1">
    <property type="nucleotide sequence ID" value="NZ_JACAQA010000004.1"/>
</dbReference>
<evidence type="ECO:0000313" key="4">
    <source>
        <dbReference type="Proteomes" id="UP000522864"/>
    </source>
</evidence>
<organism evidence="3 4">
    <name type="scientific">Pseudomonas gingeri</name>
    <dbReference type="NCBI Taxonomy" id="117681"/>
    <lineage>
        <taxon>Bacteria</taxon>
        <taxon>Pseudomonadati</taxon>
        <taxon>Pseudomonadota</taxon>
        <taxon>Gammaproteobacteria</taxon>
        <taxon>Pseudomonadales</taxon>
        <taxon>Pseudomonadaceae</taxon>
        <taxon>Pseudomonas</taxon>
    </lineage>
</organism>
<keyword evidence="1" id="KW-0472">Membrane</keyword>
<keyword evidence="1" id="KW-1133">Transmembrane helix</keyword>
<accession>A0A7Y7WNK9</accession>
<dbReference type="Proteomes" id="UP000522864">
    <property type="component" value="Unassembled WGS sequence"/>
</dbReference>
<dbReference type="PANTHER" id="PTHR42709">
    <property type="entry name" value="ALKALINE PHOSPHATASE LIKE PROTEIN"/>
    <property type="match status" value="1"/>
</dbReference>
<dbReference type="InterPro" id="IPR032816">
    <property type="entry name" value="VTT_dom"/>
</dbReference>
<evidence type="ECO:0000313" key="3">
    <source>
        <dbReference type="EMBL" id="NWB84653.1"/>
    </source>
</evidence>
<dbReference type="Pfam" id="PF09335">
    <property type="entry name" value="VTT_dom"/>
    <property type="match status" value="1"/>
</dbReference>
<dbReference type="EMBL" id="JACAQA010000004">
    <property type="protein sequence ID" value="NWB84653.1"/>
    <property type="molecule type" value="Genomic_DNA"/>
</dbReference>
<proteinExistence type="predicted"/>
<sequence>MFEHIDFNYLLATYGYWAIFIGCLLEGETILILGGVAAHQQVLHLPLVIFWASLGGMLGDQALFWTGRYFGARLLPRLHRQQAAIERVTGLIQRHPLTSIFAVRFLYGMRLVGPLVIGASRLSPLRFSLMNLLGAVVWAMLFATAGYWAGGFLESLLGNLKPYRLRIVIGVVVIVAGIALIRHLRARARERQKA</sequence>